<gene>
    <name evidence="2" type="ORF">CLMAG_46170</name>
</gene>
<keyword evidence="3" id="KW-1185">Reference proteome</keyword>
<dbReference type="AlphaFoldDB" id="A0A161WEN4"/>
<comment type="caution">
    <text evidence="2">The sequence shown here is derived from an EMBL/GenBank/DDBJ whole genome shotgun (WGS) entry which is preliminary data.</text>
</comment>
<dbReference type="EMBL" id="LWAE01000006">
    <property type="protein sequence ID" value="KZL90125.1"/>
    <property type="molecule type" value="Genomic_DNA"/>
</dbReference>
<keyword evidence="1" id="KW-1133">Transmembrane helix</keyword>
<keyword evidence="1" id="KW-0472">Membrane</keyword>
<dbReference type="Pfam" id="PF14276">
    <property type="entry name" value="DUF4363"/>
    <property type="match status" value="1"/>
</dbReference>
<dbReference type="Proteomes" id="UP000076603">
    <property type="component" value="Unassembled WGS sequence"/>
</dbReference>
<keyword evidence="1" id="KW-0812">Transmembrane</keyword>
<dbReference type="RefSeq" id="WP_066627571.1">
    <property type="nucleotide sequence ID" value="NZ_FQXL01000006.1"/>
</dbReference>
<sequence length="126" mass="14704">MKGLITSLSIFFIMLIGIFFSINYLNKICTKLEVSAVQIEKDITSHSWDKAYDNSLDLLNQWDKYSDKVSMFSNHAEIDNVNNEIWKLTQYTKCEDEEEALASTHVIKFLLKHIIDMERVNPQNIL</sequence>
<feature type="transmembrane region" description="Helical" evidence="1">
    <location>
        <begin position="6"/>
        <end position="25"/>
    </location>
</feature>
<organism evidence="2 3">
    <name type="scientific">Clostridium magnum DSM 2767</name>
    <dbReference type="NCBI Taxonomy" id="1121326"/>
    <lineage>
        <taxon>Bacteria</taxon>
        <taxon>Bacillati</taxon>
        <taxon>Bacillota</taxon>
        <taxon>Clostridia</taxon>
        <taxon>Eubacteriales</taxon>
        <taxon>Clostridiaceae</taxon>
        <taxon>Clostridium</taxon>
    </lineage>
</organism>
<protein>
    <recommendedName>
        <fullName evidence="4">DUF4363 family protein</fullName>
    </recommendedName>
</protein>
<dbReference type="InterPro" id="IPR025373">
    <property type="entry name" value="DUF4363"/>
</dbReference>
<dbReference type="STRING" id="1121326.CLMAG_46170"/>
<evidence type="ECO:0008006" key="4">
    <source>
        <dbReference type="Google" id="ProtNLM"/>
    </source>
</evidence>
<reference evidence="2 3" key="1">
    <citation type="submission" date="2016-04" db="EMBL/GenBank/DDBJ databases">
        <title>Genome sequence of Clostridium magnum DSM 2767.</title>
        <authorList>
            <person name="Poehlein A."/>
            <person name="Uhlig R."/>
            <person name="Fischer R."/>
            <person name="Bahl H."/>
            <person name="Daniel R."/>
        </authorList>
    </citation>
    <scope>NUCLEOTIDE SEQUENCE [LARGE SCALE GENOMIC DNA]</scope>
    <source>
        <strain evidence="2 3">DSM 2767</strain>
    </source>
</reference>
<name>A0A161WEN4_9CLOT</name>
<evidence type="ECO:0000313" key="2">
    <source>
        <dbReference type="EMBL" id="KZL90125.1"/>
    </source>
</evidence>
<dbReference type="PATRIC" id="fig|1121326.3.peg.4676"/>
<evidence type="ECO:0000256" key="1">
    <source>
        <dbReference type="SAM" id="Phobius"/>
    </source>
</evidence>
<evidence type="ECO:0000313" key="3">
    <source>
        <dbReference type="Proteomes" id="UP000076603"/>
    </source>
</evidence>
<proteinExistence type="predicted"/>
<dbReference type="OrthoDB" id="3034917at2"/>
<accession>A0A161WEN4</accession>